<dbReference type="InterPro" id="IPR013783">
    <property type="entry name" value="Ig-like_fold"/>
</dbReference>
<keyword evidence="7" id="KW-0326">Glycosidase</keyword>
<dbReference type="Gene3D" id="2.60.40.10">
    <property type="entry name" value="Immunoglobulins"/>
    <property type="match status" value="1"/>
</dbReference>
<dbReference type="GO" id="GO:0016985">
    <property type="term" value="F:mannan endo-1,4-beta-mannosidase activity"/>
    <property type="evidence" value="ECO:0007669"/>
    <property type="project" value="TreeGrafter"/>
</dbReference>
<evidence type="ECO:0000259" key="9">
    <source>
        <dbReference type="Pfam" id="PF26410"/>
    </source>
</evidence>
<organism evidence="10 11">
    <name type="scientific">Microbulbifer rhizosphaerae</name>
    <dbReference type="NCBI Taxonomy" id="1562603"/>
    <lineage>
        <taxon>Bacteria</taxon>
        <taxon>Pseudomonadati</taxon>
        <taxon>Pseudomonadota</taxon>
        <taxon>Gammaproteobacteria</taxon>
        <taxon>Cellvibrionales</taxon>
        <taxon>Microbulbiferaceae</taxon>
        <taxon>Microbulbifer</taxon>
    </lineage>
</organism>
<accession>A0A7W4WD52</accession>
<evidence type="ECO:0000313" key="10">
    <source>
        <dbReference type="EMBL" id="MBB3062027.1"/>
    </source>
</evidence>
<dbReference type="EC" id="3.2.1.78" evidence="3"/>
<comment type="catalytic activity">
    <reaction evidence="1">
        <text>Random hydrolysis of (1-&gt;4)-beta-D-mannosidic linkages in mannans, galactomannans and glucomannans.</text>
        <dbReference type="EC" id="3.2.1.78"/>
    </reaction>
</comment>
<dbReference type="PANTHER" id="PTHR31451:SF39">
    <property type="entry name" value="MANNAN ENDO-1,4-BETA-MANNOSIDASE 1"/>
    <property type="match status" value="1"/>
</dbReference>
<evidence type="ECO:0000256" key="2">
    <source>
        <dbReference type="ARBA" id="ARBA00004613"/>
    </source>
</evidence>
<keyword evidence="4" id="KW-0964">Secreted</keyword>
<dbReference type="InterPro" id="IPR001547">
    <property type="entry name" value="Glyco_hydro_5"/>
</dbReference>
<protein>
    <recommendedName>
        <fullName evidence="3">mannan endo-1,4-beta-mannosidase</fullName>
        <ecNumber evidence="3">3.2.1.78</ecNumber>
    </recommendedName>
</protein>
<keyword evidence="5 8" id="KW-0732">Signal</keyword>
<evidence type="ECO:0000256" key="3">
    <source>
        <dbReference type="ARBA" id="ARBA00012706"/>
    </source>
</evidence>
<evidence type="ECO:0000256" key="8">
    <source>
        <dbReference type="SAM" id="SignalP"/>
    </source>
</evidence>
<dbReference type="InterPro" id="IPR017853">
    <property type="entry name" value="GH"/>
</dbReference>
<name>A0A7W4WD52_9GAMM</name>
<feature type="chain" id="PRO_5031127987" description="mannan endo-1,4-beta-mannosidase" evidence="8">
    <location>
        <begin position="26"/>
        <end position="535"/>
    </location>
</feature>
<comment type="subcellular location">
    <subcellularLocation>
        <location evidence="2">Secreted</location>
    </subcellularLocation>
</comment>
<evidence type="ECO:0000256" key="4">
    <source>
        <dbReference type="ARBA" id="ARBA00022525"/>
    </source>
</evidence>
<dbReference type="Proteomes" id="UP000535937">
    <property type="component" value="Unassembled WGS sequence"/>
</dbReference>
<evidence type="ECO:0000256" key="5">
    <source>
        <dbReference type="ARBA" id="ARBA00022729"/>
    </source>
</evidence>
<feature type="signal peptide" evidence="8">
    <location>
        <begin position="1"/>
        <end position="25"/>
    </location>
</feature>
<gene>
    <name evidence="10" type="ORF">FHS09_002871</name>
</gene>
<dbReference type="SUPFAM" id="SSF51445">
    <property type="entry name" value="(Trans)glycosidases"/>
    <property type="match status" value="1"/>
</dbReference>
<feature type="domain" description="Glycoside hydrolase family 5" evidence="9">
    <location>
        <begin position="209"/>
        <end position="284"/>
    </location>
</feature>
<dbReference type="EMBL" id="JACHWZ010000013">
    <property type="protein sequence ID" value="MBB3062027.1"/>
    <property type="molecule type" value="Genomic_DNA"/>
</dbReference>
<evidence type="ECO:0000256" key="1">
    <source>
        <dbReference type="ARBA" id="ARBA00001678"/>
    </source>
</evidence>
<keyword evidence="11" id="KW-1185">Reference proteome</keyword>
<dbReference type="AlphaFoldDB" id="A0A7W4WD52"/>
<dbReference type="Gene3D" id="3.20.20.80">
    <property type="entry name" value="Glycosidases"/>
    <property type="match status" value="1"/>
</dbReference>
<evidence type="ECO:0000313" key="11">
    <source>
        <dbReference type="Proteomes" id="UP000535937"/>
    </source>
</evidence>
<evidence type="ECO:0000256" key="6">
    <source>
        <dbReference type="ARBA" id="ARBA00022801"/>
    </source>
</evidence>
<dbReference type="PROSITE" id="PS51257">
    <property type="entry name" value="PROKAR_LIPOPROTEIN"/>
    <property type="match status" value="1"/>
</dbReference>
<sequence>MKSLINTLLLAALNTVLLGCSYAKADLPDHCTVPGGESDFSGFHNFVTRDGYRLFDGDRPLRFIGLHATELHRIEDDVASKNSEIGKADHFRWPSAREQENWIKALVRSGHSVSRIYTLSVDDMSLPDAVGENMPAHVVKNPSTGRVELNPDAMQVFDRMVYLADLHGLRLIVPVIDHWSWWGGKRELAIMVGEGHLETKELGPLYDVDSKTYAAYRGIIEQLLSHKNSCTGREYREEKAIMAWETGNELRGTNKRFLAETAALIKRLAPNQLVVDGDQQADNVSSGRQEEVGNGEFLGLLDKNVDIQSNHFYGSYMDPEVVRHQAKLARKYNKPLFVGEYGLQPFARIEEVTRALAEEPAIAGALLWGFRGHREAGGFYWHREFDGHLSYHLPGFSVNDDNNERRVVDLLRRTQAEISSDPRAIGFARKLPAPEAPWLHPVKANGEINWMGAPAGEHYRLYRSEDGGASWKLQADDLVDGENFWNPQSRSLYREPQPPKNGCFSYRLVAVNESGKSEPSNIQTLCAENRGVADR</sequence>
<dbReference type="PANTHER" id="PTHR31451">
    <property type="match status" value="1"/>
</dbReference>
<proteinExistence type="predicted"/>
<reference evidence="10 11" key="1">
    <citation type="submission" date="2020-08" db="EMBL/GenBank/DDBJ databases">
        <title>Genomic Encyclopedia of Type Strains, Phase III (KMG-III): the genomes of soil and plant-associated and newly described type strains.</title>
        <authorList>
            <person name="Whitman W."/>
        </authorList>
    </citation>
    <scope>NUCLEOTIDE SEQUENCE [LARGE SCALE GENOMIC DNA]</scope>
    <source>
        <strain evidence="10 11">CECT 8799</strain>
    </source>
</reference>
<evidence type="ECO:0000256" key="7">
    <source>
        <dbReference type="ARBA" id="ARBA00023295"/>
    </source>
</evidence>
<keyword evidence="6" id="KW-0378">Hydrolase</keyword>
<dbReference type="RefSeq" id="WP_183460961.1">
    <property type="nucleotide sequence ID" value="NZ_JACHWZ010000013.1"/>
</dbReference>
<dbReference type="GO" id="GO:0005576">
    <property type="term" value="C:extracellular region"/>
    <property type="evidence" value="ECO:0007669"/>
    <property type="project" value="UniProtKB-SubCell"/>
</dbReference>
<dbReference type="Pfam" id="PF26410">
    <property type="entry name" value="GH5_mannosidase"/>
    <property type="match status" value="1"/>
</dbReference>
<dbReference type="InterPro" id="IPR045053">
    <property type="entry name" value="MAN-like"/>
</dbReference>
<comment type="caution">
    <text evidence="10">The sequence shown here is derived from an EMBL/GenBank/DDBJ whole genome shotgun (WGS) entry which is preliminary data.</text>
</comment>